<keyword evidence="4" id="KW-1185">Reference proteome</keyword>
<reference evidence="3 4" key="1">
    <citation type="submission" date="2019-02" db="EMBL/GenBank/DDBJ databases">
        <title>Deep-cultivation of Planctomycetes and their phenomic and genomic characterization uncovers novel biology.</title>
        <authorList>
            <person name="Wiegand S."/>
            <person name="Jogler M."/>
            <person name="Boedeker C."/>
            <person name="Pinto D."/>
            <person name="Vollmers J."/>
            <person name="Rivas-Marin E."/>
            <person name="Kohn T."/>
            <person name="Peeters S.H."/>
            <person name="Heuer A."/>
            <person name="Rast P."/>
            <person name="Oberbeckmann S."/>
            <person name="Bunk B."/>
            <person name="Jeske O."/>
            <person name="Meyerdierks A."/>
            <person name="Storesund J.E."/>
            <person name="Kallscheuer N."/>
            <person name="Luecker S."/>
            <person name="Lage O.M."/>
            <person name="Pohl T."/>
            <person name="Merkel B.J."/>
            <person name="Hornburger P."/>
            <person name="Mueller R.-W."/>
            <person name="Bruemmer F."/>
            <person name="Labrenz M."/>
            <person name="Spormann A.M."/>
            <person name="Op Den Camp H."/>
            <person name="Overmann J."/>
            <person name="Amann R."/>
            <person name="Jetten M.S.M."/>
            <person name="Mascher T."/>
            <person name="Medema M.H."/>
            <person name="Devos D.P."/>
            <person name="Kaster A.-K."/>
            <person name="Ovreas L."/>
            <person name="Rohde M."/>
            <person name="Galperin M.Y."/>
            <person name="Jogler C."/>
        </authorList>
    </citation>
    <scope>NUCLEOTIDE SEQUENCE [LARGE SCALE GENOMIC DNA]</scope>
    <source>
        <strain evidence="3 4">Mal64</strain>
    </source>
</reference>
<keyword evidence="2" id="KW-0732">Signal</keyword>
<proteinExistence type="predicted"/>
<dbReference type="Proteomes" id="UP000315440">
    <property type="component" value="Unassembled WGS sequence"/>
</dbReference>
<comment type="caution">
    <text evidence="3">The sequence shown here is derived from an EMBL/GenBank/DDBJ whole genome shotgun (WGS) entry which is preliminary data.</text>
</comment>
<dbReference type="OrthoDB" id="292423at2"/>
<protein>
    <recommendedName>
        <fullName evidence="5">Secreted protein</fullName>
    </recommendedName>
</protein>
<evidence type="ECO:0008006" key="5">
    <source>
        <dbReference type="Google" id="ProtNLM"/>
    </source>
</evidence>
<dbReference type="EMBL" id="SJPQ01000002">
    <property type="protein sequence ID" value="TWT89012.1"/>
    <property type="molecule type" value="Genomic_DNA"/>
</dbReference>
<organism evidence="3 4">
    <name type="scientific">Pseudobythopirellula maris</name>
    <dbReference type="NCBI Taxonomy" id="2527991"/>
    <lineage>
        <taxon>Bacteria</taxon>
        <taxon>Pseudomonadati</taxon>
        <taxon>Planctomycetota</taxon>
        <taxon>Planctomycetia</taxon>
        <taxon>Pirellulales</taxon>
        <taxon>Lacipirellulaceae</taxon>
        <taxon>Pseudobythopirellula</taxon>
    </lineage>
</organism>
<sequence length="219" mass="22829" precursor="true">MLRHALILAALALLATPWAETPAQGQVLDVAPADQPTLGYRYGELSGAERGALRRSFRLSLDALAEAESPEGLARLASVGPLPDVSRPMLRVDPLDDRIADNQGNPFLDDERLGVAPSDMANKTAKAAAPAEEKPRGLLRAIGGVLQSLNPVKGVPKVSLPAAAPAEADPFGDGGFEAEAGGDTTDDPFNTPAAEEPAEEEDIDPFGDVLEGDDPFAGF</sequence>
<evidence type="ECO:0000256" key="1">
    <source>
        <dbReference type="SAM" id="MobiDB-lite"/>
    </source>
</evidence>
<feature type="signal peptide" evidence="2">
    <location>
        <begin position="1"/>
        <end position="19"/>
    </location>
</feature>
<evidence type="ECO:0000256" key="2">
    <source>
        <dbReference type="SAM" id="SignalP"/>
    </source>
</evidence>
<feature type="region of interest" description="Disordered" evidence="1">
    <location>
        <begin position="164"/>
        <end position="219"/>
    </location>
</feature>
<dbReference type="RefSeq" id="WP_146400553.1">
    <property type="nucleotide sequence ID" value="NZ_SJPQ01000002.1"/>
</dbReference>
<gene>
    <name evidence="3" type="ORF">Mal64_25030</name>
</gene>
<evidence type="ECO:0000313" key="3">
    <source>
        <dbReference type="EMBL" id="TWT89012.1"/>
    </source>
</evidence>
<name>A0A5C5ZNE5_9BACT</name>
<accession>A0A5C5ZNE5</accession>
<feature type="compositionally biased region" description="Acidic residues" evidence="1">
    <location>
        <begin position="196"/>
        <end position="219"/>
    </location>
</feature>
<evidence type="ECO:0000313" key="4">
    <source>
        <dbReference type="Proteomes" id="UP000315440"/>
    </source>
</evidence>
<feature type="chain" id="PRO_5022720456" description="Secreted protein" evidence="2">
    <location>
        <begin position="20"/>
        <end position="219"/>
    </location>
</feature>
<dbReference type="AlphaFoldDB" id="A0A5C5ZNE5"/>